<dbReference type="Proteomes" id="UP001165405">
    <property type="component" value="Unassembled WGS sequence"/>
</dbReference>
<protein>
    <submittedName>
        <fullName evidence="5">Substrate-binding domain-containing protein</fullName>
    </submittedName>
</protein>
<keyword evidence="2" id="KW-0238">DNA-binding</keyword>
<dbReference type="InterPro" id="IPR028082">
    <property type="entry name" value="Peripla_BP_I"/>
</dbReference>
<dbReference type="GO" id="GO:0003700">
    <property type="term" value="F:DNA-binding transcription factor activity"/>
    <property type="evidence" value="ECO:0007669"/>
    <property type="project" value="TreeGrafter"/>
</dbReference>
<accession>A0AA41QEX9</accession>
<organism evidence="5 6">
    <name type="scientific">Antribacter soli</name>
    <dbReference type="NCBI Taxonomy" id="2910976"/>
    <lineage>
        <taxon>Bacteria</taxon>
        <taxon>Bacillati</taxon>
        <taxon>Actinomycetota</taxon>
        <taxon>Actinomycetes</taxon>
        <taxon>Micrococcales</taxon>
        <taxon>Promicromonosporaceae</taxon>
        <taxon>Antribacter</taxon>
    </lineage>
</organism>
<dbReference type="PANTHER" id="PTHR30146:SF138">
    <property type="entry name" value="TRANSCRIPTIONAL REGULATORY PROTEIN"/>
    <property type="match status" value="1"/>
</dbReference>
<dbReference type="EMBL" id="JAKGSG010000029">
    <property type="protein sequence ID" value="MCF4121401.1"/>
    <property type="molecule type" value="Genomic_DNA"/>
</dbReference>
<dbReference type="GO" id="GO:0000976">
    <property type="term" value="F:transcription cis-regulatory region binding"/>
    <property type="evidence" value="ECO:0007669"/>
    <property type="project" value="TreeGrafter"/>
</dbReference>
<evidence type="ECO:0000313" key="5">
    <source>
        <dbReference type="EMBL" id="MCF4121401.1"/>
    </source>
</evidence>
<keyword evidence="3" id="KW-0804">Transcription</keyword>
<reference evidence="5" key="1">
    <citation type="submission" date="2022-01" db="EMBL/GenBank/DDBJ databases">
        <title>Antribacter sp. nov., isolated from Guizhou of China.</title>
        <authorList>
            <person name="Chengliang C."/>
            <person name="Ya Z."/>
        </authorList>
    </citation>
    <scope>NUCLEOTIDE SEQUENCE</scope>
    <source>
        <strain evidence="5">KLBMP 9083</strain>
    </source>
</reference>
<evidence type="ECO:0000256" key="2">
    <source>
        <dbReference type="ARBA" id="ARBA00023125"/>
    </source>
</evidence>
<dbReference type="PANTHER" id="PTHR30146">
    <property type="entry name" value="LACI-RELATED TRANSCRIPTIONAL REPRESSOR"/>
    <property type="match status" value="1"/>
</dbReference>
<keyword evidence="1" id="KW-0805">Transcription regulation</keyword>
<feature type="domain" description="Transcriptional regulator LacI/GalR-like sensor" evidence="4">
    <location>
        <begin position="101"/>
        <end position="238"/>
    </location>
</feature>
<sequence>MPHGVARALREGSSRIVLLNLDPLFRGGSIDGYTRGLDDELGRHGHVLLVRRAGGSPLEPVVDAVVPRAVVNLAGIYDEWESAADGGWVNGLGAHTRSQLTHLQETGHVVVAFALPGDVEAAPFAQVRLRLARAAAASVGIVQLEVLPVPRDVESARAGVGEFLAMHPEVTAVAAFDDVVALRVLAALRALGKQVPGDLAVIGFDATEHGAYWDPPLTSVRVDAEAFGRRAARQALGLDASDVVPGPATVVAGGTA</sequence>
<evidence type="ECO:0000313" key="6">
    <source>
        <dbReference type="Proteomes" id="UP001165405"/>
    </source>
</evidence>
<name>A0AA41QEX9_9MICO</name>
<gene>
    <name evidence="5" type="ORF">L1785_10450</name>
</gene>
<dbReference type="Gene3D" id="3.40.50.2300">
    <property type="match status" value="2"/>
</dbReference>
<proteinExistence type="predicted"/>
<evidence type="ECO:0000256" key="3">
    <source>
        <dbReference type="ARBA" id="ARBA00023163"/>
    </source>
</evidence>
<dbReference type="Pfam" id="PF13377">
    <property type="entry name" value="Peripla_BP_3"/>
    <property type="match status" value="1"/>
</dbReference>
<comment type="caution">
    <text evidence="5">The sequence shown here is derived from an EMBL/GenBank/DDBJ whole genome shotgun (WGS) entry which is preliminary data.</text>
</comment>
<keyword evidence="6" id="KW-1185">Reference proteome</keyword>
<evidence type="ECO:0000256" key="1">
    <source>
        <dbReference type="ARBA" id="ARBA00023015"/>
    </source>
</evidence>
<dbReference type="CDD" id="cd06267">
    <property type="entry name" value="PBP1_LacI_sugar_binding-like"/>
    <property type="match status" value="1"/>
</dbReference>
<dbReference type="AlphaFoldDB" id="A0AA41QEX9"/>
<dbReference type="InterPro" id="IPR046335">
    <property type="entry name" value="LacI/GalR-like_sensor"/>
</dbReference>
<evidence type="ECO:0000259" key="4">
    <source>
        <dbReference type="Pfam" id="PF13377"/>
    </source>
</evidence>
<dbReference type="SUPFAM" id="SSF53822">
    <property type="entry name" value="Periplasmic binding protein-like I"/>
    <property type="match status" value="1"/>
</dbReference>